<dbReference type="Pfam" id="PF05817">
    <property type="entry name" value="Ribophorin_II"/>
    <property type="match status" value="1"/>
</dbReference>
<dbReference type="PANTHER" id="PTHR12640:SF0">
    <property type="entry name" value="DOLICHYL-DIPHOSPHOOLIGOSACCHARIDE--PROTEIN GLYCOSYLTRANSFERASE SUBUNIT 2"/>
    <property type="match status" value="1"/>
</dbReference>
<feature type="signal peptide" evidence="12">
    <location>
        <begin position="1"/>
        <end position="19"/>
    </location>
</feature>
<feature type="transmembrane region" description="Helical" evidence="12">
    <location>
        <begin position="546"/>
        <end position="567"/>
    </location>
</feature>
<keyword evidence="10 12" id="KW-0472">Membrane</keyword>
<evidence type="ECO:0000313" key="18">
    <source>
        <dbReference type="RefSeq" id="XP_002736461.1"/>
    </source>
</evidence>
<evidence type="ECO:0000256" key="12">
    <source>
        <dbReference type="RuleBase" id="RU366029"/>
    </source>
</evidence>
<dbReference type="InterPro" id="IPR055374">
    <property type="entry name" value="Ribophorin_II_3rd"/>
</dbReference>
<accession>A0ABM0GSK8</accession>
<comment type="subcellular location">
    <subcellularLocation>
        <location evidence="2 12">Endoplasmic reticulum membrane</location>
        <topology evidence="2 12">Multi-pass membrane protein</topology>
    </subcellularLocation>
</comment>
<dbReference type="RefSeq" id="XP_002736461.1">
    <property type="nucleotide sequence ID" value="XM_002736415.2"/>
</dbReference>
<dbReference type="InterPro" id="IPR055375">
    <property type="entry name" value="Ribophorin_II_2nd"/>
</dbReference>
<dbReference type="Pfam" id="PF23860">
    <property type="entry name" value="Ribophorin_II_3rd"/>
    <property type="match status" value="1"/>
</dbReference>
<evidence type="ECO:0000313" key="17">
    <source>
        <dbReference type="Proteomes" id="UP000694865"/>
    </source>
</evidence>
<dbReference type="InterPro" id="IPR008814">
    <property type="entry name" value="Swp1"/>
</dbReference>
<keyword evidence="8 12" id="KW-0256">Endoplasmic reticulum</keyword>
<proteinExistence type="inferred from homology"/>
<keyword evidence="7 12" id="KW-0732">Signal</keyword>
<dbReference type="Pfam" id="PF25147">
    <property type="entry name" value="Ribophorin_II_C"/>
    <property type="match status" value="1"/>
</dbReference>
<comment type="similarity">
    <text evidence="4 12">Belongs to the SWP1 family.</text>
</comment>
<organism evidence="17 18">
    <name type="scientific">Saccoglossus kowalevskii</name>
    <name type="common">Acorn worm</name>
    <dbReference type="NCBI Taxonomy" id="10224"/>
    <lineage>
        <taxon>Eukaryota</taxon>
        <taxon>Metazoa</taxon>
        <taxon>Hemichordata</taxon>
        <taxon>Enteropneusta</taxon>
        <taxon>Harrimaniidae</taxon>
        <taxon>Saccoglossus</taxon>
    </lineage>
</organism>
<evidence type="ECO:0000256" key="4">
    <source>
        <dbReference type="ARBA" id="ARBA00009038"/>
    </source>
</evidence>
<evidence type="ECO:0000256" key="5">
    <source>
        <dbReference type="ARBA" id="ARBA00017612"/>
    </source>
</evidence>
<feature type="domain" description="Ribophorin II N-terminal" evidence="13">
    <location>
        <begin position="26"/>
        <end position="261"/>
    </location>
</feature>
<evidence type="ECO:0000256" key="3">
    <source>
        <dbReference type="ARBA" id="ARBA00004922"/>
    </source>
</evidence>
<gene>
    <name evidence="18" type="primary">LOC100376827</name>
</gene>
<reference evidence="18" key="1">
    <citation type="submission" date="2025-08" db="UniProtKB">
        <authorList>
            <consortium name="RefSeq"/>
        </authorList>
    </citation>
    <scope>IDENTIFICATION</scope>
    <source>
        <tissue evidence="18">Testes</tissue>
    </source>
</reference>
<keyword evidence="9 12" id="KW-1133">Transmembrane helix</keyword>
<comment type="subunit">
    <text evidence="11">Component of the oligosaccharyltransferase (OST) complex. OST exists in two different complex forms which contain common core subunits RPN1, RPN2, OST48, OST4, DAD1 and TMEM258, either STT3A or STT3B as catalytic subunits, and form-specific accessory subunits. STT3A complex assembly occurs through the formation of 3 subcomplexes. Subcomplex 1 contains RPN1 and TMEM258, subcomplex 2 contains the STT3A-specific subunits STT3A, DC2/OSTC, and KCP2 as well as the core subunit OST4, and subcomplex 3 contains RPN2, DAD1, and OST48. The STT3A complex can form stable complexes with the Sec61 complex or with both the Sec61 and TRAP complexes. Interacts with DDI2. Interacts with TMEM35A/NACHO.</text>
</comment>
<evidence type="ECO:0000256" key="8">
    <source>
        <dbReference type="ARBA" id="ARBA00022824"/>
    </source>
</evidence>
<dbReference type="InterPro" id="IPR056790">
    <property type="entry name" value="Ribophorin_II_C"/>
</dbReference>
<feature type="transmembrane region" description="Helical" evidence="12">
    <location>
        <begin position="609"/>
        <end position="628"/>
    </location>
</feature>
<keyword evidence="6 12" id="KW-0812">Transmembrane</keyword>
<feature type="domain" description="Ribophorin II C-terminal" evidence="16">
    <location>
        <begin position="537"/>
        <end position="635"/>
    </location>
</feature>
<evidence type="ECO:0000256" key="9">
    <source>
        <dbReference type="ARBA" id="ARBA00022989"/>
    </source>
</evidence>
<keyword evidence="17" id="KW-1185">Reference proteome</keyword>
<evidence type="ECO:0000259" key="13">
    <source>
        <dbReference type="Pfam" id="PF05817"/>
    </source>
</evidence>
<dbReference type="PANTHER" id="PTHR12640">
    <property type="entry name" value="RIBOPHORIN II"/>
    <property type="match status" value="1"/>
</dbReference>
<dbReference type="GeneID" id="100376827"/>
<feature type="domain" description="Ribophorin II third" evidence="14">
    <location>
        <begin position="383"/>
        <end position="509"/>
    </location>
</feature>
<comment type="pathway">
    <text evidence="3 12">Protein modification; protein glycosylation.</text>
</comment>
<evidence type="ECO:0000256" key="1">
    <source>
        <dbReference type="ARBA" id="ARBA00002791"/>
    </source>
</evidence>
<evidence type="ECO:0000256" key="6">
    <source>
        <dbReference type="ARBA" id="ARBA00022692"/>
    </source>
</evidence>
<evidence type="ECO:0000259" key="14">
    <source>
        <dbReference type="Pfam" id="PF23860"/>
    </source>
</evidence>
<evidence type="ECO:0000256" key="2">
    <source>
        <dbReference type="ARBA" id="ARBA00004477"/>
    </source>
</evidence>
<evidence type="ECO:0000259" key="15">
    <source>
        <dbReference type="Pfam" id="PF23861"/>
    </source>
</evidence>
<dbReference type="Proteomes" id="UP000694865">
    <property type="component" value="Unplaced"/>
</dbReference>
<dbReference type="InterPro" id="IPR055373">
    <property type="entry name" value="Ribophorin_II_N"/>
</dbReference>
<feature type="transmembrane region" description="Helical" evidence="12">
    <location>
        <begin position="579"/>
        <end position="603"/>
    </location>
</feature>
<evidence type="ECO:0000256" key="10">
    <source>
        <dbReference type="ARBA" id="ARBA00023136"/>
    </source>
</evidence>
<sequence>MERGALLLFFLAFGVVGQALTPTTVLTAIDQARLKAVFENTQPFTDIASAHYSILGLKLLGGGVPKAPEACTFLKNKVDTKNVQSLFYATAATKALGTCQIAGGDAEQVLTTAINESADVATLYYAVSALSNMGLKFNSADVLKSLEAALKKDDSLLSSVYALHIASQLSAESDVSLYVDSVEDLLAQADEIDESYMQFEGGLSVTSLFIDGAYKLANRAKKPPTITEDKVVMLANYILSRKHTQSNKNGYYVVAALRTLSENQYHVPVAVTLVSSVAVSGADPNVKVKVTNLMQGSLGKLSVTANSATHMEDDAVILSKKPFTASSTDPSLYELNLMQTKPAPGFYTIEVNVTPSKEDKRLIGTEGSEVKVKVTTEVTVVNSEMAVMDRDQSIASKSVKVNYPGKVDRVVEADHHQLIVFKFALKDKATSKIMTAHQTFVQLVNVKTKQEIIFIAEADDNDVYRFELDVAESAKEHFNSLSGKYTMSMIIGDAVVQNPFVWVVADLQLKFPETADGDNKQEVVNQYAKKPEIQHEFNKPEKRPPLMLSNFFAALCVLPFLVLIILWIRIGANLKNFTFSLGTIGFHVGLGGIFGLYYCYFLYLDMFSTLKYLTLIGVVTFLAGNRMLGAIAKKRA</sequence>
<feature type="chain" id="PRO_5044976042" description="Dolichyl-diphosphooligosaccharide--protein glycosyltransferase subunit 2" evidence="12">
    <location>
        <begin position="20"/>
        <end position="636"/>
    </location>
</feature>
<dbReference type="Pfam" id="PF23861">
    <property type="entry name" value="Ribophorin_II_2nd"/>
    <property type="match status" value="1"/>
</dbReference>
<evidence type="ECO:0000259" key="16">
    <source>
        <dbReference type="Pfam" id="PF25147"/>
    </source>
</evidence>
<protein>
    <recommendedName>
        <fullName evidence="5 12">Dolichyl-diphosphooligosaccharide--protein glycosyltransferase subunit 2</fullName>
    </recommendedName>
    <alternativeName>
        <fullName evidence="12">Ribophorin-2</fullName>
    </alternativeName>
</protein>
<evidence type="ECO:0000256" key="7">
    <source>
        <dbReference type="ARBA" id="ARBA00022729"/>
    </source>
</evidence>
<feature type="domain" description="Ribophorin II second" evidence="15">
    <location>
        <begin position="269"/>
        <end position="374"/>
    </location>
</feature>
<evidence type="ECO:0000256" key="11">
    <source>
        <dbReference type="ARBA" id="ARBA00046750"/>
    </source>
</evidence>
<comment type="function">
    <text evidence="1 12">Subunit of the oligosaccharyl transferase (OST) complex that catalyzes the initial transfer of a defined glycan (Glc(3)Man(9)GlcNAc(2) in eukaryotes) from the lipid carrier dolichol-pyrophosphate to an asparagine residue within an Asn-X-Ser/Thr consensus motif in nascent polypeptide chains, the first step in protein N-glycosylation. N-glycosylation occurs cotranslationally and the complex associates with the Sec61 complex at the channel-forming translocon complex that mediates protein translocation across the endoplasmic reticulum (ER). All subunits are required for a maximal enzyme activity.</text>
</comment>
<name>A0ABM0GSK8_SACKO</name>